<protein>
    <submittedName>
        <fullName evidence="7">Major Facilitator Superfamily protein</fullName>
    </submittedName>
</protein>
<evidence type="ECO:0000256" key="4">
    <source>
        <dbReference type="ARBA" id="ARBA00023136"/>
    </source>
</evidence>
<dbReference type="AlphaFoldDB" id="A0A1M7KL41"/>
<evidence type="ECO:0000256" key="1">
    <source>
        <dbReference type="ARBA" id="ARBA00004141"/>
    </source>
</evidence>
<feature type="transmembrane region" description="Helical" evidence="5">
    <location>
        <begin position="360"/>
        <end position="382"/>
    </location>
</feature>
<dbReference type="STRING" id="735517.SAMN05444272_2888"/>
<dbReference type="SUPFAM" id="SSF103473">
    <property type="entry name" value="MFS general substrate transporter"/>
    <property type="match status" value="1"/>
</dbReference>
<dbReference type="EMBL" id="FRBW01000003">
    <property type="protein sequence ID" value="SHM65874.1"/>
    <property type="molecule type" value="Genomic_DNA"/>
</dbReference>
<feature type="transmembrane region" description="Helical" evidence="5">
    <location>
        <begin position="20"/>
        <end position="37"/>
    </location>
</feature>
<feature type="transmembrane region" description="Helical" evidence="5">
    <location>
        <begin position="145"/>
        <end position="169"/>
    </location>
</feature>
<organism evidence="7 8">
    <name type="scientific">Roseibium suaedae</name>
    <dbReference type="NCBI Taxonomy" id="735517"/>
    <lineage>
        <taxon>Bacteria</taxon>
        <taxon>Pseudomonadati</taxon>
        <taxon>Pseudomonadota</taxon>
        <taxon>Alphaproteobacteria</taxon>
        <taxon>Hyphomicrobiales</taxon>
        <taxon>Stappiaceae</taxon>
        <taxon>Roseibium</taxon>
    </lineage>
</organism>
<dbReference type="PANTHER" id="PTHR42718">
    <property type="entry name" value="MAJOR FACILITATOR SUPERFAMILY MULTIDRUG TRANSPORTER MFSC"/>
    <property type="match status" value="1"/>
</dbReference>
<feature type="transmembrane region" description="Helical" evidence="5">
    <location>
        <begin position="403"/>
        <end position="420"/>
    </location>
</feature>
<dbReference type="Gene3D" id="1.20.1250.20">
    <property type="entry name" value="MFS general substrate transporter like domains"/>
    <property type="match status" value="1"/>
</dbReference>
<dbReference type="Pfam" id="PF07690">
    <property type="entry name" value="MFS_1"/>
    <property type="match status" value="1"/>
</dbReference>
<evidence type="ECO:0000256" key="2">
    <source>
        <dbReference type="ARBA" id="ARBA00022692"/>
    </source>
</evidence>
<keyword evidence="8" id="KW-1185">Reference proteome</keyword>
<proteinExistence type="predicted"/>
<evidence type="ECO:0000313" key="8">
    <source>
        <dbReference type="Proteomes" id="UP000186002"/>
    </source>
</evidence>
<feature type="transmembrane region" description="Helical" evidence="5">
    <location>
        <begin position="304"/>
        <end position="324"/>
    </location>
</feature>
<dbReference type="Proteomes" id="UP000186002">
    <property type="component" value="Unassembled WGS sequence"/>
</dbReference>
<keyword evidence="4 5" id="KW-0472">Membrane</keyword>
<feature type="transmembrane region" description="Helical" evidence="5">
    <location>
        <begin position="111"/>
        <end position="133"/>
    </location>
</feature>
<feature type="transmembrane region" description="Helical" evidence="5">
    <location>
        <begin position="57"/>
        <end position="75"/>
    </location>
</feature>
<dbReference type="Gene3D" id="1.20.1720.10">
    <property type="entry name" value="Multidrug resistance protein D"/>
    <property type="match status" value="1"/>
</dbReference>
<dbReference type="InterPro" id="IPR020846">
    <property type="entry name" value="MFS_dom"/>
</dbReference>
<name>A0A1M7KL41_9HYPH</name>
<accession>A0A1M7KL41</accession>
<reference evidence="7 8" key="1">
    <citation type="submission" date="2016-11" db="EMBL/GenBank/DDBJ databases">
        <authorList>
            <person name="Jaros S."/>
            <person name="Januszkiewicz K."/>
            <person name="Wedrychowicz H."/>
        </authorList>
    </citation>
    <scope>NUCLEOTIDE SEQUENCE [LARGE SCALE GENOMIC DNA]</scope>
    <source>
        <strain evidence="7 8">DSM 22153</strain>
    </source>
</reference>
<dbReference type="InterPro" id="IPR036259">
    <property type="entry name" value="MFS_trans_sf"/>
</dbReference>
<feature type="domain" description="Major facilitator superfamily (MFS) profile" evidence="6">
    <location>
        <begin position="20"/>
        <end position="458"/>
    </location>
</feature>
<evidence type="ECO:0000259" key="6">
    <source>
        <dbReference type="PROSITE" id="PS50850"/>
    </source>
</evidence>
<dbReference type="GO" id="GO:0022857">
    <property type="term" value="F:transmembrane transporter activity"/>
    <property type="evidence" value="ECO:0007669"/>
    <property type="project" value="InterPro"/>
</dbReference>
<gene>
    <name evidence="7" type="ORF">SAMN05444272_2888</name>
</gene>
<sequence>MKPVMKHTMADEMPGAERGALSIIASATFLALVVFTAPLTTLDSMTDALRLTPDAQAWIMSGMPLGAACGLLTAGAIGDTLGRKRTFVGGLWLTVVSSVAAALAPDGTFLIAMRVIQGFGSAGIMACGLGLLGQIFHGESRRHAAAIWAASLGGGVAAGPIIASLLLSAGGWQGIHWLIALVSAGLAVAAAARLPESPRSGEKVDIAGSVLLMTGLGCLLAALTEARVGEAAMVATLCVAGVVLVLLFVVVETRVKNPILTLDLFRDMNFTGATLAAFASGAGVLALMSMVPTVLVRGLGKGPLFAAIVLVTWSGLTVVAALCARFLPHRFSSRQRVIWSILGCAFAQFLLIFADDGWTWAAVLPGLVLAGISNGILNASLGHEAVQTVPLERTAMGSAANNTARYLGSAIGIAMVSLLISEPTVEGLFAGWHVAVLASTAISLFGVGAMLFVARRGAEGPS</sequence>
<comment type="subcellular location">
    <subcellularLocation>
        <location evidence="1">Membrane</location>
        <topology evidence="1">Multi-pass membrane protein</topology>
    </subcellularLocation>
</comment>
<feature type="transmembrane region" description="Helical" evidence="5">
    <location>
        <begin position="175"/>
        <end position="194"/>
    </location>
</feature>
<dbReference type="OrthoDB" id="9812221at2"/>
<evidence type="ECO:0000313" key="7">
    <source>
        <dbReference type="EMBL" id="SHM65874.1"/>
    </source>
</evidence>
<feature type="transmembrane region" description="Helical" evidence="5">
    <location>
        <begin position="87"/>
        <end position="105"/>
    </location>
</feature>
<dbReference type="CDD" id="cd17321">
    <property type="entry name" value="MFS_MMR_MDR_like"/>
    <property type="match status" value="1"/>
</dbReference>
<feature type="transmembrane region" description="Helical" evidence="5">
    <location>
        <begin position="206"/>
        <end position="225"/>
    </location>
</feature>
<feature type="transmembrane region" description="Helical" evidence="5">
    <location>
        <begin position="432"/>
        <end position="454"/>
    </location>
</feature>
<keyword evidence="2 5" id="KW-0812">Transmembrane</keyword>
<dbReference type="PANTHER" id="PTHR42718:SF49">
    <property type="entry name" value="EXPORT PROTEIN"/>
    <property type="match status" value="1"/>
</dbReference>
<evidence type="ECO:0000256" key="5">
    <source>
        <dbReference type="SAM" id="Phobius"/>
    </source>
</evidence>
<keyword evidence="3 5" id="KW-1133">Transmembrane helix</keyword>
<feature type="transmembrane region" description="Helical" evidence="5">
    <location>
        <begin position="272"/>
        <end position="292"/>
    </location>
</feature>
<evidence type="ECO:0000256" key="3">
    <source>
        <dbReference type="ARBA" id="ARBA00022989"/>
    </source>
</evidence>
<dbReference type="GO" id="GO:0016020">
    <property type="term" value="C:membrane"/>
    <property type="evidence" value="ECO:0007669"/>
    <property type="project" value="UniProtKB-SubCell"/>
</dbReference>
<dbReference type="PROSITE" id="PS50850">
    <property type="entry name" value="MFS"/>
    <property type="match status" value="1"/>
</dbReference>
<feature type="transmembrane region" description="Helical" evidence="5">
    <location>
        <begin position="231"/>
        <end position="251"/>
    </location>
</feature>
<feature type="transmembrane region" description="Helical" evidence="5">
    <location>
        <begin position="336"/>
        <end position="354"/>
    </location>
</feature>
<dbReference type="InterPro" id="IPR011701">
    <property type="entry name" value="MFS"/>
</dbReference>